<protein>
    <submittedName>
        <fullName evidence="3">Uncharacterized protein</fullName>
    </submittedName>
</protein>
<feature type="region of interest" description="Disordered" evidence="1">
    <location>
        <begin position="54"/>
        <end position="95"/>
    </location>
</feature>
<comment type="caution">
    <text evidence="3">The sequence shown here is derived from an EMBL/GenBank/DDBJ whole genome shotgun (WGS) entry which is preliminary data.</text>
</comment>
<evidence type="ECO:0000256" key="2">
    <source>
        <dbReference type="SAM" id="Phobius"/>
    </source>
</evidence>
<evidence type="ECO:0000313" key="4">
    <source>
        <dbReference type="Proteomes" id="UP000050514"/>
    </source>
</evidence>
<reference evidence="3 4" key="1">
    <citation type="submission" date="2015-07" db="EMBL/GenBank/DDBJ databases">
        <title>Draft genome of Bellilinea caldifistulae DSM 17877.</title>
        <authorList>
            <person name="Hemp J."/>
            <person name="Ward L.M."/>
            <person name="Pace L.A."/>
            <person name="Fischer W.W."/>
        </authorList>
    </citation>
    <scope>NUCLEOTIDE SEQUENCE [LARGE SCALE GENOMIC DNA]</scope>
    <source>
        <strain evidence="3 4">GOMI-1</strain>
    </source>
</reference>
<evidence type="ECO:0000256" key="1">
    <source>
        <dbReference type="SAM" id="MobiDB-lite"/>
    </source>
</evidence>
<dbReference type="Proteomes" id="UP000050514">
    <property type="component" value="Unassembled WGS sequence"/>
</dbReference>
<keyword evidence="4" id="KW-1185">Reference proteome</keyword>
<feature type="compositionally biased region" description="Basic and acidic residues" evidence="1">
    <location>
        <begin position="82"/>
        <end position="95"/>
    </location>
</feature>
<sequence length="95" mass="10835">MLVNRVGVFFLLVGGFLLLLFVFSAQSEAGGVSALFLWGVMFFFLGAILWWRSPKPPKQPTERFRLLRQTGKKKNKGGENPANREKDQRRRPGPE</sequence>
<dbReference type="AlphaFoldDB" id="A0A0N8GLF6"/>
<dbReference type="RefSeq" id="WP_061913531.1">
    <property type="nucleotide sequence ID" value="NZ_DF967971.1"/>
</dbReference>
<proteinExistence type="predicted"/>
<accession>A0A0N8GLF6</accession>
<dbReference type="OrthoDB" id="10009195at2"/>
<keyword evidence="2" id="KW-0812">Transmembrane</keyword>
<keyword evidence="2" id="KW-1133">Transmembrane helix</keyword>
<keyword evidence="2" id="KW-0472">Membrane</keyword>
<name>A0A0N8GLF6_9CHLR</name>
<dbReference type="STRING" id="360411.AC812_16195"/>
<organism evidence="3 4">
    <name type="scientific">Bellilinea caldifistulae</name>
    <dbReference type="NCBI Taxonomy" id="360411"/>
    <lineage>
        <taxon>Bacteria</taxon>
        <taxon>Bacillati</taxon>
        <taxon>Chloroflexota</taxon>
        <taxon>Anaerolineae</taxon>
        <taxon>Anaerolineales</taxon>
        <taxon>Anaerolineaceae</taxon>
        <taxon>Bellilinea</taxon>
    </lineage>
</organism>
<dbReference type="EMBL" id="LGHJ01000024">
    <property type="protein sequence ID" value="KPL72362.1"/>
    <property type="molecule type" value="Genomic_DNA"/>
</dbReference>
<gene>
    <name evidence="3" type="ORF">AC812_16195</name>
</gene>
<feature type="transmembrane region" description="Helical" evidence="2">
    <location>
        <begin position="35"/>
        <end position="51"/>
    </location>
</feature>
<evidence type="ECO:0000313" key="3">
    <source>
        <dbReference type="EMBL" id="KPL72362.1"/>
    </source>
</evidence>